<gene>
    <name evidence="2" type="ORF">EVAR_2239_1</name>
</gene>
<proteinExistence type="predicted"/>
<dbReference type="EMBL" id="BGZK01000007">
    <property type="protein sequence ID" value="GBP00917.1"/>
    <property type="molecule type" value="Genomic_DNA"/>
</dbReference>
<name>A0A4C1SHR2_EUMVA</name>
<feature type="region of interest" description="Disordered" evidence="1">
    <location>
        <begin position="275"/>
        <end position="300"/>
    </location>
</feature>
<feature type="compositionally biased region" description="Basic and acidic residues" evidence="1">
    <location>
        <begin position="287"/>
        <end position="300"/>
    </location>
</feature>
<evidence type="ECO:0000256" key="1">
    <source>
        <dbReference type="SAM" id="MobiDB-lite"/>
    </source>
</evidence>
<feature type="region of interest" description="Disordered" evidence="1">
    <location>
        <begin position="51"/>
        <end position="74"/>
    </location>
</feature>
<dbReference type="Proteomes" id="UP000299102">
    <property type="component" value="Unassembled WGS sequence"/>
</dbReference>
<keyword evidence="3" id="KW-1185">Reference proteome</keyword>
<protein>
    <submittedName>
        <fullName evidence="2">Uncharacterized protein</fullName>
    </submittedName>
</protein>
<comment type="caution">
    <text evidence="2">The sequence shown here is derived from an EMBL/GenBank/DDBJ whole genome shotgun (WGS) entry which is preliminary data.</text>
</comment>
<evidence type="ECO:0000313" key="3">
    <source>
        <dbReference type="Proteomes" id="UP000299102"/>
    </source>
</evidence>
<sequence length="300" mass="34537">MLINLEKNGQKLKVLRRNRSRSDDRDEPRPPHEMKIVQYHRVDVEAAPITLGASAGGPIGPRRRPPSHLPNTDKSWTSSAAIAAVCSRVTHLLFTLAHDGAVIPGSFALRCPFGMPPSFVYILMSCLRSARNVRWRGSRERSLCFTGLFRVYTPVAGRRERRISPTYKSRTKYKVWRKTRTSVYLHEFASERVKSFRGSPLPRGVLGVDSGPHVVAGISRAIDSRRLGDGRAYQLLLYLIIVKFDRVCRISFEIRWSRKKRVIWEKNIRSRSMPEYSASQQQIQRPCDWDKNRFQDSMEQ</sequence>
<accession>A0A4C1SHR2</accession>
<dbReference type="AlphaFoldDB" id="A0A4C1SHR2"/>
<reference evidence="2 3" key="1">
    <citation type="journal article" date="2019" name="Commun. Biol.">
        <title>The bagworm genome reveals a unique fibroin gene that provides high tensile strength.</title>
        <authorList>
            <person name="Kono N."/>
            <person name="Nakamura H."/>
            <person name="Ohtoshi R."/>
            <person name="Tomita M."/>
            <person name="Numata K."/>
            <person name="Arakawa K."/>
        </authorList>
    </citation>
    <scope>NUCLEOTIDE SEQUENCE [LARGE SCALE GENOMIC DNA]</scope>
</reference>
<evidence type="ECO:0000313" key="2">
    <source>
        <dbReference type="EMBL" id="GBP00917.1"/>
    </source>
</evidence>
<organism evidence="2 3">
    <name type="scientific">Eumeta variegata</name>
    <name type="common">Bagworm moth</name>
    <name type="synonym">Eumeta japonica</name>
    <dbReference type="NCBI Taxonomy" id="151549"/>
    <lineage>
        <taxon>Eukaryota</taxon>
        <taxon>Metazoa</taxon>
        <taxon>Ecdysozoa</taxon>
        <taxon>Arthropoda</taxon>
        <taxon>Hexapoda</taxon>
        <taxon>Insecta</taxon>
        <taxon>Pterygota</taxon>
        <taxon>Neoptera</taxon>
        <taxon>Endopterygota</taxon>
        <taxon>Lepidoptera</taxon>
        <taxon>Glossata</taxon>
        <taxon>Ditrysia</taxon>
        <taxon>Tineoidea</taxon>
        <taxon>Psychidae</taxon>
        <taxon>Oiketicinae</taxon>
        <taxon>Eumeta</taxon>
    </lineage>
</organism>